<dbReference type="Pfam" id="PF00795">
    <property type="entry name" value="CN_hydrolase"/>
    <property type="match status" value="1"/>
</dbReference>
<dbReference type="EC" id="2.3.1.-" evidence="10"/>
<dbReference type="Gene3D" id="3.60.110.10">
    <property type="entry name" value="Carbon-nitrogen hydrolase"/>
    <property type="match status" value="1"/>
</dbReference>
<feature type="transmembrane region" description="Helical" evidence="8">
    <location>
        <begin position="142"/>
        <end position="171"/>
    </location>
</feature>
<dbReference type="AlphaFoldDB" id="A0A1W1C5I8"/>
<evidence type="ECO:0000256" key="5">
    <source>
        <dbReference type="ARBA" id="ARBA00022989"/>
    </source>
</evidence>
<evidence type="ECO:0000256" key="2">
    <source>
        <dbReference type="ARBA" id="ARBA00022475"/>
    </source>
</evidence>
<proteinExistence type="predicted"/>
<feature type="transmembrane region" description="Helical" evidence="8">
    <location>
        <begin position="178"/>
        <end position="198"/>
    </location>
</feature>
<dbReference type="InterPro" id="IPR036526">
    <property type="entry name" value="C-N_Hydrolase_sf"/>
</dbReference>
<keyword evidence="6 8" id="KW-0472">Membrane</keyword>
<dbReference type="PROSITE" id="PS50263">
    <property type="entry name" value="CN_HYDROLASE"/>
    <property type="match status" value="1"/>
</dbReference>
<evidence type="ECO:0000256" key="7">
    <source>
        <dbReference type="ARBA" id="ARBA00023315"/>
    </source>
</evidence>
<keyword evidence="10" id="KW-0449">Lipoprotein</keyword>
<dbReference type="GO" id="GO:0016410">
    <property type="term" value="F:N-acyltransferase activity"/>
    <property type="evidence" value="ECO:0007669"/>
    <property type="project" value="InterPro"/>
</dbReference>
<gene>
    <name evidence="10" type="ORF">MNB_SV-13-1377</name>
</gene>
<feature type="transmembrane region" description="Helical" evidence="8">
    <location>
        <begin position="440"/>
        <end position="467"/>
    </location>
</feature>
<organism evidence="10">
    <name type="scientific">hydrothermal vent metagenome</name>
    <dbReference type="NCBI Taxonomy" id="652676"/>
    <lineage>
        <taxon>unclassified sequences</taxon>
        <taxon>metagenomes</taxon>
        <taxon>ecological metagenomes</taxon>
    </lineage>
</organism>
<dbReference type="InterPro" id="IPR004563">
    <property type="entry name" value="Apolipo_AcylTrfase"/>
</dbReference>
<dbReference type="InterPro" id="IPR045378">
    <property type="entry name" value="LNT_N"/>
</dbReference>
<dbReference type="SUPFAM" id="SSF56317">
    <property type="entry name" value="Carbon-nitrogen hydrolase"/>
    <property type="match status" value="1"/>
</dbReference>
<dbReference type="PANTHER" id="PTHR38686:SF1">
    <property type="entry name" value="APOLIPOPROTEIN N-ACYLTRANSFERASE"/>
    <property type="match status" value="1"/>
</dbReference>
<evidence type="ECO:0000313" key="10">
    <source>
        <dbReference type="EMBL" id="SFV61046.1"/>
    </source>
</evidence>
<keyword evidence="3 10" id="KW-0808">Transferase</keyword>
<accession>A0A1W1C5I8</accession>
<feature type="transmembrane region" description="Helical" evidence="8">
    <location>
        <begin position="6"/>
        <end position="36"/>
    </location>
</feature>
<feature type="transmembrane region" description="Helical" evidence="8">
    <location>
        <begin position="105"/>
        <end position="122"/>
    </location>
</feature>
<evidence type="ECO:0000256" key="6">
    <source>
        <dbReference type="ARBA" id="ARBA00023136"/>
    </source>
</evidence>
<dbReference type="GO" id="GO:0005886">
    <property type="term" value="C:plasma membrane"/>
    <property type="evidence" value="ECO:0007669"/>
    <property type="project" value="UniProtKB-SubCell"/>
</dbReference>
<keyword evidence="5 8" id="KW-1133">Transmembrane helix</keyword>
<evidence type="ECO:0000256" key="8">
    <source>
        <dbReference type="SAM" id="Phobius"/>
    </source>
</evidence>
<keyword evidence="2" id="KW-1003">Cell membrane</keyword>
<feature type="transmembrane region" description="Helical" evidence="8">
    <location>
        <begin position="48"/>
        <end position="67"/>
    </location>
</feature>
<reference evidence="10" key="1">
    <citation type="submission" date="2016-10" db="EMBL/GenBank/DDBJ databases">
        <authorList>
            <person name="de Groot N.N."/>
        </authorList>
    </citation>
    <scope>NUCLEOTIDE SEQUENCE</scope>
</reference>
<keyword evidence="4 8" id="KW-0812">Transmembrane</keyword>
<feature type="domain" description="CN hydrolase" evidence="9">
    <location>
        <begin position="210"/>
        <end position="436"/>
    </location>
</feature>
<evidence type="ECO:0000256" key="1">
    <source>
        <dbReference type="ARBA" id="ARBA00004651"/>
    </source>
</evidence>
<evidence type="ECO:0000259" key="9">
    <source>
        <dbReference type="PROSITE" id="PS50263"/>
    </source>
</evidence>
<dbReference type="GO" id="GO:0042158">
    <property type="term" value="P:lipoprotein biosynthetic process"/>
    <property type="evidence" value="ECO:0007669"/>
    <property type="project" value="InterPro"/>
</dbReference>
<feature type="transmembrane region" description="Helical" evidence="8">
    <location>
        <begin position="73"/>
        <end position="93"/>
    </location>
</feature>
<evidence type="ECO:0000256" key="3">
    <source>
        <dbReference type="ARBA" id="ARBA00022679"/>
    </source>
</evidence>
<keyword evidence="7 10" id="KW-0012">Acyltransferase</keyword>
<dbReference type="PANTHER" id="PTHR38686">
    <property type="entry name" value="APOLIPOPROTEIN N-ACYLTRANSFERASE"/>
    <property type="match status" value="1"/>
</dbReference>
<evidence type="ECO:0000256" key="4">
    <source>
        <dbReference type="ARBA" id="ARBA00022692"/>
    </source>
</evidence>
<dbReference type="Pfam" id="PF20154">
    <property type="entry name" value="LNT_N"/>
    <property type="match status" value="1"/>
</dbReference>
<dbReference type="EMBL" id="FPHM01000066">
    <property type="protein sequence ID" value="SFV61046.1"/>
    <property type="molecule type" value="Genomic_DNA"/>
</dbReference>
<sequence length="473" mass="53383">MLNKNILGLLSITFIALVGMRFNISILAWIMFVPLLLLAREISNKKSWFYFFLLIQLAYFLQISKIITDPMPLVMALLFSIPMGLGTWVVFWIFEKVRRGMGDKIGVFFFASLMSVLEWLTFSFTEFGSWGAMTYTQLDDLAFLQLSSLFGITFGSFFVYLSSAFIAVFIANKDKIKFIKPAIISSLIFLLFYSYGVIRVENGLSEGKHILVAGISSNMQISPQGIPDKKYLENGTNILIKKTKIAIQRGAKLIAWNEGATIIFKEDEANFIKQVQMISSSNNVELFIAYIVPIHGIKKFENKYLFISEGKILDEYFKYHPVPGEAAVKGTDYAKVGRLDYANVSGAICYDFDFPVLGRILAKKEVDIMIVPSSDWKGIDPIHGQMAMVRAIEGGYSLLRPVRGATSYAFDAYGNIRASMSYYEKNDGIMMASLPTQKIWTLYGVVGDIFPLFLMIFIGIISILFTIKYKLSK</sequence>
<name>A0A1W1C5I8_9ZZZZ</name>
<dbReference type="InterPro" id="IPR003010">
    <property type="entry name" value="C-N_Hydrolase"/>
</dbReference>
<comment type="subcellular location">
    <subcellularLocation>
        <location evidence="1">Cell membrane</location>
        <topology evidence="1">Multi-pass membrane protein</topology>
    </subcellularLocation>
</comment>
<protein>
    <submittedName>
        <fullName evidence="10">Apolipoprotein N-acyltransferase / Copper homeostasis protein CutE</fullName>
        <ecNumber evidence="10">2.3.1.-</ecNumber>
    </submittedName>
</protein>